<dbReference type="SUPFAM" id="SSF55729">
    <property type="entry name" value="Acyl-CoA N-acyltransferases (Nat)"/>
    <property type="match status" value="1"/>
</dbReference>
<dbReference type="GO" id="GO:0008999">
    <property type="term" value="F:protein-N-terminal-alanine acetyltransferase activity"/>
    <property type="evidence" value="ECO:0007669"/>
    <property type="project" value="TreeGrafter"/>
</dbReference>
<dbReference type="InterPro" id="IPR027417">
    <property type="entry name" value="P-loop_NTPase"/>
</dbReference>
<gene>
    <name evidence="5" type="primary">speG</name>
    <name evidence="5" type="ORF">NCTC8185_00418</name>
</gene>
<evidence type="ECO:0000259" key="4">
    <source>
        <dbReference type="PROSITE" id="PS51186"/>
    </source>
</evidence>
<dbReference type="Gene3D" id="3.40.50.300">
    <property type="entry name" value="P-loop containing nucleotide triphosphate hydrolases"/>
    <property type="match status" value="1"/>
</dbReference>
<dbReference type="SUPFAM" id="SSF52540">
    <property type="entry name" value="P-loop containing nucleoside triphosphate hydrolases"/>
    <property type="match status" value="1"/>
</dbReference>
<keyword evidence="2 5" id="KW-0012">Acyltransferase</keyword>
<evidence type="ECO:0000256" key="3">
    <source>
        <dbReference type="ARBA" id="ARBA00038502"/>
    </source>
</evidence>
<dbReference type="InterPro" id="IPR051531">
    <property type="entry name" value="N-acetyltransferase"/>
</dbReference>
<dbReference type="PROSITE" id="PS51186">
    <property type="entry name" value="GNAT"/>
    <property type="match status" value="1"/>
</dbReference>
<evidence type="ECO:0000256" key="2">
    <source>
        <dbReference type="ARBA" id="ARBA00023315"/>
    </source>
</evidence>
<protein>
    <submittedName>
        <fullName evidence="5">Acetyltransferase, GNAT family</fullName>
        <ecNumber evidence="5">2.3.1.57</ecNumber>
    </submittedName>
</protein>
<dbReference type="Proteomes" id="UP000254076">
    <property type="component" value="Unassembled WGS sequence"/>
</dbReference>
<evidence type="ECO:0000256" key="1">
    <source>
        <dbReference type="ARBA" id="ARBA00022679"/>
    </source>
</evidence>
<evidence type="ECO:0000313" key="6">
    <source>
        <dbReference type="Proteomes" id="UP000254076"/>
    </source>
</evidence>
<reference evidence="5 6" key="1">
    <citation type="submission" date="2018-06" db="EMBL/GenBank/DDBJ databases">
        <authorList>
            <consortium name="Pathogen Informatics"/>
            <person name="Doyle S."/>
        </authorList>
    </citation>
    <scope>NUCLEOTIDE SEQUENCE [LARGE SCALE GENOMIC DNA]</scope>
    <source>
        <strain evidence="5 6">NCTC8185</strain>
    </source>
</reference>
<feature type="domain" description="N-acetyltransferase" evidence="4">
    <location>
        <begin position="21"/>
        <end position="196"/>
    </location>
</feature>
<evidence type="ECO:0000313" key="5">
    <source>
        <dbReference type="EMBL" id="SUN13260.1"/>
    </source>
</evidence>
<dbReference type="GO" id="GO:0005737">
    <property type="term" value="C:cytoplasm"/>
    <property type="evidence" value="ECO:0007669"/>
    <property type="project" value="TreeGrafter"/>
</dbReference>
<dbReference type="GO" id="GO:0004145">
    <property type="term" value="F:diamine N-acetyltransferase activity"/>
    <property type="evidence" value="ECO:0007669"/>
    <property type="project" value="UniProtKB-EC"/>
</dbReference>
<comment type="similarity">
    <text evidence="3">Belongs to the acetyltransferase family. RimJ subfamily.</text>
</comment>
<keyword evidence="1 5" id="KW-0808">Transferase</keyword>
<dbReference type="Pfam" id="PF13302">
    <property type="entry name" value="Acetyltransf_3"/>
    <property type="match status" value="1"/>
</dbReference>
<dbReference type="EMBL" id="UHEQ01000004">
    <property type="protein sequence ID" value="SUN13260.1"/>
    <property type="molecule type" value="Genomic_DNA"/>
</dbReference>
<organism evidence="5 6">
    <name type="scientific">Streptococcus agalactiae</name>
    <dbReference type="NCBI Taxonomy" id="1311"/>
    <lineage>
        <taxon>Bacteria</taxon>
        <taxon>Bacillati</taxon>
        <taxon>Bacillota</taxon>
        <taxon>Bacilli</taxon>
        <taxon>Lactobacillales</taxon>
        <taxon>Streptococcaceae</taxon>
        <taxon>Streptococcus</taxon>
    </lineage>
</organism>
<dbReference type="InterPro" id="IPR000182">
    <property type="entry name" value="GNAT_dom"/>
</dbReference>
<accession>A0A8B4RBV5</accession>
<proteinExistence type="inferred from homology"/>
<sequence length="382" mass="44305">MIKILGEIVDNQLPVVETNRLLLRQRKLEDAKEIFEFVKLDEVSYPAGFSAVKSLEEEITYIQEIYPTNLEKEKLPSGYAITLKDDDKVIGSVDFNHRHEDDIFEIGYLLHPDYWGQGIVPEAASTLVEIGFTLLGLHKIELVCYDYNKQSQAVARKLGFTLEANIRDRRDAQGQRCGDMRFGLLRSEWEKKKKMNIIIIGAQASGKMTIGQEIAKQTGMTLFHNYDSIDFVLRFMPWSPDSIALTESIRFKFFETFAKTGQEMIFTIVIDFNDSRDVVFLEKIQTVFQSHNQEVLFVELETELSERLKRNRTENRLKHKPSKRDIKWSENDICSTMDYAIFNPEVAPETLTYYHKINNTCLTATETAYLIIQKINQIKEKN</sequence>
<dbReference type="PANTHER" id="PTHR43792">
    <property type="entry name" value="GNAT FAMILY, PUTATIVE (AFU_ORTHOLOGUE AFUA_3G00765)-RELATED-RELATED"/>
    <property type="match status" value="1"/>
</dbReference>
<dbReference type="CDD" id="cd04301">
    <property type="entry name" value="NAT_SF"/>
    <property type="match status" value="1"/>
</dbReference>
<dbReference type="InterPro" id="IPR016181">
    <property type="entry name" value="Acyl_CoA_acyltransferase"/>
</dbReference>
<dbReference type="EC" id="2.3.1.57" evidence="5"/>
<dbReference type="AlphaFoldDB" id="A0A8B4RBV5"/>
<dbReference type="Gene3D" id="3.40.630.30">
    <property type="match status" value="1"/>
</dbReference>
<name>A0A8B4RBV5_STRAG</name>
<dbReference type="PANTHER" id="PTHR43792:SF8">
    <property type="entry name" value="[RIBOSOMAL PROTEIN US5]-ALANINE N-ACETYLTRANSFERASE"/>
    <property type="match status" value="1"/>
</dbReference>
<comment type="caution">
    <text evidence="5">The sequence shown here is derived from an EMBL/GenBank/DDBJ whole genome shotgun (WGS) entry which is preliminary data.</text>
</comment>